<protein>
    <recommendedName>
        <fullName evidence="6">S-protein homolog</fullName>
    </recommendedName>
</protein>
<dbReference type="Proteomes" id="UP000029121">
    <property type="component" value="Unassembled WGS sequence"/>
</dbReference>
<comment type="subcellular location">
    <subcellularLocation>
        <location evidence="1 6">Secreted</location>
    </subcellularLocation>
</comment>
<reference evidence="8" key="1">
    <citation type="journal article" date="2013" name="Nat. Genet.">
        <title>The Capsella rubella genome and the genomic consequences of rapid mating system evolution.</title>
        <authorList>
            <person name="Slotte T."/>
            <person name="Hazzouri K.M."/>
            <person name="Agren J.A."/>
            <person name="Koenig D."/>
            <person name="Maumus F."/>
            <person name="Guo Y.L."/>
            <person name="Steige K."/>
            <person name="Platts A.E."/>
            <person name="Escobar J.S."/>
            <person name="Newman L.K."/>
            <person name="Wang W."/>
            <person name="Mandakova T."/>
            <person name="Vello E."/>
            <person name="Smith L.M."/>
            <person name="Henz S.R."/>
            <person name="Steffen J."/>
            <person name="Takuno S."/>
            <person name="Brandvain Y."/>
            <person name="Coop G."/>
            <person name="Andolfatto P."/>
            <person name="Hu T.T."/>
            <person name="Blanchette M."/>
            <person name="Clark R.M."/>
            <person name="Quesneville H."/>
            <person name="Nordborg M."/>
            <person name="Gaut B.S."/>
            <person name="Lysak M.A."/>
            <person name="Jenkins J."/>
            <person name="Grimwood J."/>
            <person name="Chapman J."/>
            <person name="Prochnik S."/>
            <person name="Shu S."/>
            <person name="Rokhsar D."/>
            <person name="Schmutz J."/>
            <person name="Weigel D."/>
            <person name="Wright S.I."/>
        </authorList>
    </citation>
    <scope>NUCLEOTIDE SEQUENCE [LARGE SCALE GENOMIC DNA]</scope>
    <source>
        <strain evidence="8">cv. Monte Gargano</strain>
    </source>
</reference>
<evidence type="ECO:0000256" key="2">
    <source>
        <dbReference type="ARBA" id="ARBA00005581"/>
    </source>
</evidence>
<dbReference type="OrthoDB" id="1900999at2759"/>
<evidence type="ECO:0000256" key="3">
    <source>
        <dbReference type="ARBA" id="ARBA00022471"/>
    </source>
</evidence>
<proteinExistence type="inferred from homology"/>
<keyword evidence="8" id="KW-1185">Reference proteome</keyword>
<dbReference type="PANTHER" id="PTHR31232">
    <property type="match status" value="1"/>
</dbReference>
<dbReference type="STRING" id="81985.R0HB47"/>
<sequence>MTSIVQKTLTVHVVVVITLLIQVALSEVGTISPHDDVNWSTVKSMVRITNLLGDGSTLNLHCKSSDDDLGLQILAPHRFWSFTFRPTVIYGSTIFSCHFTWPGESKVFNIYDDDRDGVRRGNPCIYCFWDISKEGPCRFNEKDDAFDLCYDWNGDPIGD</sequence>
<dbReference type="GO" id="GO:0060320">
    <property type="term" value="P:rejection of self pollen"/>
    <property type="evidence" value="ECO:0007669"/>
    <property type="project" value="UniProtKB-KW"/>
</dbReference>
<organism evidence="7 8">
    <name type="scientific">Capsella rubella</name>
    <dbReference type="NCBI Taxonomy" id="81985"/>
    <lineage>
        <taxon>Eukaryota</taxon>
        <taxon>Viridiplantae</taxon>
        <taxon>Streptophyta</taxon>
        <taxon>Embryophyta</taxon>
        <taxon>Tracheophyta</taxon>
        <taxon>Spermatophyta</taxon>
        <taxon>Magnoliopsida</taxon>
        <taxon>eudicotyledons</taxon>
        <taxon>Gunneridae</taxon>
        <taxon>Pentapetalae</taxon>
        <taxon>rosids</taxon>
        <taxon>malvids</taxon>
        <taxon>Brassicales</taxon>
        <taxon>Brassicaceae</taxon>
        <taxon>Camelineae</taxon>
        <taxon>Capsella</taxon>
    </lineage>
</organism>
<keyword evidence="5 6" id="KW-0732">Signal</keyword>
<evidence type="ECO:0000256" key="5">
    <source>
        <dbReference type="ARBA" id="ARBA00022729"/>
    </source>
</evidence>
<evidence type="ECO:0000256" key="1">
    <source>
        <dbReference type="ARBA" id="ARBA00004613"/>
    </source>
</evidence>
<name>R0HB47_9BRAS</name>
<comment type="similarity">
    <text evidence="2 6">Belongs to the plant self-incompatibility (S1) protein family.</text>
</comment>
<keyword evidence="3 6" id="KW-0713">Self-incompatibility</keyword>
<feature type="signal peptide" evidence="6">
    <location>
        <begin position="1"/>
        <end position="26"/>
    </location>
</feature>
<dbReference type="eggNOG" id="ENOG502S7CQ">
    <property type="taxonomic scope" value="Eukaryota"/>
</dbReference>
<evidence type="ECO:0000256" key="6">
    <source>
        <dbReference type="RuleBase" id="RU367044"/>
    </source>
</evidence>
<dbReference type="InterPro" id="IPR010264">
    <property type="entry name" value="Self-incomp_S1"/>
</dbReference>
<dbReference type="KEGG" id="crb:17882143"/>
<feature type="chain" id="PRO_5025097363" description="S-protein homolog" evidence="6">
    <location>
        <begin position="27"/>
        <end position="159"/>
    </location>
</feature>
<evidence type="ECO:0000313" key="7">
    <source>
        <dbReference type="EMBL" id="EOA22240.1"/>
    </source>
</evidence>
<dbReference type="AlphaFoldDB" id="R0HB47"/>
<keyword evidence="4 6" id="KW-0964">Secreted</keyword>
<gene>
    <name evidence="7" type="ORF">CARUB_v10002834mg</name>
</gene>
<accession>R0HB47</accession>
<dbReference type="EMBL" id="KB870810">
    <property type="protein sequence ID" value="EOA22240.1"/>
    <property type="molecule type" value="Genomic_DNA"/>
</dbReference>
<evidence type="ECO:0000313" key="8">
    <source>
        <dbReference type="Proteomes" id="UP000029121"/>
    </source>
</evidence>
<dbReference type="PANTHER" id="PTHR31232:SF43">
    <property type="entry name" value="S-PROTEIN HOMOLOG 29-RELATED"/>
    <property type="match status" value="1"/>
</dbReference>
<dbReference type="Pfam" id="PF05938">
    <property type="entry name" value="Self-incomp_S1"/>
    <property type="match status" value="1"/>
</dbReference>
<dbReference type="GO" id="GO:0005576">
    <property type="term" value="C:extracellular region"/>
    <property type="evidence" value="ECO:0007669"/>
    <property type="project" value="UniProtKB-SubCell"/>
</dbReference>
<evidence type="ECO:0000256" key="4">
    <source>
        <dbReference type="ARBA" id="ARBA00022525"/>
    </source>
</evidence>